<gene>
    <name evidence="5" type="ORF">MIPYR_10020</name>
</gene>
<evidence type="ECO:0000256" key="1">
    <source>
        <dbReference type="ARBA" id="ARBA00010838"/>
    </source>
</evidence>
<dbReference type="EMBL" id="FLQR01000001">
    <property type="protein sequence ID" value="SBS69839.1"/>
    <property type="molecule type" value="Genomic_DNA"/>
</dbReference>
<keyword evidence="3" id="KW-0326">Glycosidase</keyword>
<dbReference type="PANTHER" id="PTHR10353:SF36">
    <property type="entry name" value="LP05116P"/>
    <property type="match status" value="1"/>
</dbReference>
<dbReference type="InterPro" id="IPR017853">
    <property type="entry name" value="GH"/>
</dbReference>
<comment type="similarity">
    <text evidence="1 4">Belongs to the glycosyl hydrolase 1 family.</text>
</comment>
<dbReference type="PROSITE" id="PS00653">
    <property type="entry name" value="GLYCOSYL_HYDROL_F1_2"/>
    <property type="match status" value="1"/>
</dbReference>
<protein>
    <submittedName>
        <fullName evidence="5">Glycoside hydrolase family 1</fullName>
    </submittedName>
</protein>
<name>A0A1Y5NXJ7_9MICO</name>
<evidence type="ECO:0000256" key="3">
    <source>
        <dbReference type="ARBA" id="ARBA00023295"/>
    </source>
</evidence>
<dbReference type="AlphaFoldDB" id="A0A1Y5NXJ7"/>
<dbReference type="InterPro" id="IPR001360">
    <property type="entry name" value="Glyco_hydro_1"/>
</dbReference>
<evidence type="ECO:0000256" key="4">
    <source>
        <dbReference type="RuleBase" id="RU003690"/>
    </source>
</evidence>
<dbReference type="SUPFAM" id="SSF51445">
    <property type="entry name" value="(Trans)glycosidases"/>
    <property type="match status" value="1"/>
</dbReference>
<dbReference type="RefSeq" id="WP_295572126.1">
    <property type="nucleotide sequence ID" value="NZ_FLQR01000001.1"/>
</dbReference>
<evidence type="ECO:0000256" key="2">
    <source>
        <dbReference type="ARBA" id="ARBA00022801"/>
    </source>
</evidence>
<organism evidence="5">
    <name type="scientific">uncultured Microbacterium sp</name>
    <dbReference type="NCBI Taxonomy" id="191216"/>
    <lineage>
        <taxon>Bacteria</taxon>
        <taxon>Bacillati</taxon>
        <taxon>Actinomycetota</taxon>
        <taxon>Actinomycetes</taxon>
        <taxon>Micrococcales</taxon>
        <taxon>Microbacteriaceae</taxon>
        <taxon>Microbacterium</taxon>
        <taxon>environmental samples</taxon>
    </lineage>
</organism>
<reference evidence="5" key="1">
    <citation type="submission" date="2016-03" db="EMBL/GenBank/DDBJ databases">
        <authorList>
            <person name="Ploux O."/>
        </authorList>
    </citation>
    <scope>NUCLEOTIDE SEQUENCE</scope>
    <source>
        <strain evidence="5">UC1</strain>
    </source>
</reference>
<dbReference type="GO" id="GO:0005829">
    <property type="term" value="C:cytosol"/>
    <property type="evidence" value="ECO:0007669"/>
    <property type="project" value="TreeGrafter"/>
</dbReference>
<dbReference type="PANTHER" id="PTHR10353">
    <property type="entry name" value="GLYCOSYL HYDROLASE"/>
    <property type="match status" value="1"/>
</dbReference>
<dbReference type="GO" id="GO:0016052">
    <property type="term" value="P:carbohydrate catabolic process"/>
    <property type="evidence" value="ECO:0007669"/>
    <property type="project" value="TreeGrafter"/>
</dbReference>
<dbReference type="Gene3D" id="3.20.20.80">
    <property type="entry name" value="Glycosidases"/>
    <property type="match status" value="2"/>
</dbReference>
<dbReference type="Pfam" id="PF00232">
    <property type="entry name" value="Glyco_hydro_1"/>
    <property type="match status" value="2"/>
</dbReference>
<sequence length="390" mass="43278">MTTLTFPEGFLWGAATAGHQIEGGNVNSDWWPREVAPGTDIPEPSGDAADSYHRYREDITLLAEAGLDTYRFSLEWSRIEPEEGMVSRAALDHYRRVIDCCHELGVKPAVTIYHFTTPRWFADDGGWRNPASVDRFARFVEIVLPLLHTASHVFTINEPNILAMIFAGKEGNQQIQAGALPEPDAVVTEHIIAAHHRAVELVKTTGRPVGWPVAPQQFFADPGAEEVMRAYAYPRETIFLEASRGDDFIGVQAYTRTRITLDGPLPAPDDVEQTLTGWEYYPPAIAEAARLAYDITGLPVFVSENGIATADDARRIDYTRGALEALHAEIAAGLPMIGYLHWSLLDNYEWGSYRPTFGLIAWDRETFERRPKPSLAWLGGVAKANGLEGS</sequence>
<proteinExistence type="inferred from homology"/>
<accession>A0A1Y5NXJ7</accession>
<dbReference type="PRINTS" id="PR00131">
    <property type="entry name" value="GLHYDRLASE1"/>
</dbReference>
<dbReference type="GO" id="GO:0008422">
    <property type="term" value="F:beta-glucosidase activity"/>
    <property type="evidence" value="ECO:0007669"/>
    <property type="project" value="TreeGrafter"/>
</dbReference>
<keyword evidence="2 5" id="KW-0378">Hydrolase</keyword>
<evidence type="ECO:0000313" key="5">
    <source>
        <dbReference type="EMBL" id="SBS69839.1"/>
    </source>
</evidence>
<dbReference type="InterPro" id="IPR033132">
    <property type="entry name" value="GH_1_N_CS"/>
</dbReference>